<keyword evidence="1" id="KW-0132">Cell division</keyword>
<proteinExistence type="predicted"/>
<evidence type="ECO:0000256" key="1">
    <source>
        <dbReference type="ARBA" id="ARBA00022618"/>
    </source>
</evidence>
<evidence type="ECO:0000256" key="2">
    <source>
        <dbReference type="ARBA" id="ARBA00023306"/>
    </source>
</evidence>
<dbReference type="InterPro" id="IPR023093">
    <property type="entry name" value="ScpA-like_C"/>
</dbReference>
<protein>
    <recommendedName>
        <fullName evidence="5">Segregation/condensation protein A</fullName>
    </recommendedName>
</protein>
<accession>A0A268RJ94</accession>
<reference evidence="3 4" key="1">
    <citation type="submission" date="2017-07" db="EMBL/GenBank/DDBJ databases">
        <title>Isolation and whole genome analysis of endospore-forming bacteria from heroin.</title>
        <authorList>
            <person name="Kalinowski J."/>
            <person name="Ahrens B."/>
            <person name="Al-Dilaimi A."/>
            <person name="Winkler A."/>
            <person name="Wibberg D."/>
            <person name="Schleenbecker U."/>
            <person name="Ruckert C."/>
            <person name="Wolfel R."/>
            <person name="Grass G."/>
        </authorList>
    </citation>
    <scope>NUCLEOTIDE SEQUENCE [LARGE SCALE GENOMIC DNA]</scope>
    <source>
        <strain evidence="3 4">7523-2</strain>
    </source>
</reference>
<evidence type="ECO:0008006" key="5">
    <source>
        <dbReference type="Google" id="ProtNLM"/>
    </source>
</evidence>
<dbReference type="Gene3D" id="1.10.10.580">
    <property type="entry name" value="Structural maintenance of chromosome 1. Chain E"/>
    <property type="match status" value="1"/>
</dbReference>
<comment type="caution">
    <text evidence="3">The sequence shown here is derived from an EMBL/GenBank/DDBJ whole genome shotgun (WGS) entry which is preliminary data.</text>
</comment>
<evidence type="ECO:0000313" key="3">
    <source>
        <dbReference type="EMBL" id="PAF20299.1"/>
    </source>
</evidence>
<sequence>VVTFLAVLELIKRKEIQVEQDKNFSDIYVASMEGGK</sequence>
<name>A0A268RJ94_SHOCL</name>
<organism evidence="3 4">
    <name type="scientific">Shouchella clausii</name>
    <name type="common">Alkalihalobacillus clausii</name>
    <dbReference type="NCBI Taxonomy" id="79880"/>
    <lineage>
        <taxon>Bacteria</taxon>
        <taxon>Bacillati</taxon>
        <taxon>Bacillota</taxon>
        <taxon>Bacilli</taxon>
        <taxon>Bacillales</taxon>
        <taxon>Bacillaceae</taxon>
        <taxon>Shouchella</taxon>
    </lineage>
</organism>
<evidence type="ECO:0000313" key="4">
    <source>
        <dbReference type="Proteomes" id="UP000216133"/>
    </source>
</evidence>
<dbReference type="AlphaFoldDB" id="A0A268RJ94"/>
<dbReference type="GO" id="GO:0051301">
    <property type="term" value="P:cell division"/>
    <property type="evidence" value="ECO:0007669"/>
    <property type="project" value="UniProtKB-KW"/>
</dbReference>
<dbReference type="RefSeq" id="WP_176471875.1">
    <property type="nucleotide sequence ID" value="NZ_NPBS01000267.1"/>
</dbReference>
<dbReference type="EMBL" id="NPBS01000267">
    <property type="protein sequence ID" value="PAF20299.1"/>
    <property type="molecule type" value="Genomic_DNA"/>
</dbReference>
<gene>
    <name evidence="3" type="ORF">CHH61_23065</name>
</gene>
<dbReference type="Pfam" id="PF02616">
    <property type="entry name" value="SMC_ScpA"/>
    <property type="match status" value="1"/>
</dbReference>
<feature type="non-terminal residue" evidence="3">
    <location>
        <position position="1"/>
    </location>
</feature>
<dbReference type="Proteomes" id="UP000216133">
    <property type="component" value="Unassembled WGS sequence"/>
</dbReference>
<keyword evidence="2" id="KW-0131">Cell cycle</keyword>
<dbReference type="InterPro" id="IPR003768">
    <property type="entry name" value="ScpA"/>
</dbReference>